<dbReference type="AlphaFoldDB" id="R7TXU3"/>
<dbReference type="PROSITE" id="PS01209">
    <property type="entry name" value="LDLRA_1"/>
    <property type="match status" value="1"/>
</dbReference>
<dbReference type="EMBL" id="AMQN01011669">
    <property type="status" value="NOT_ANNOTATED_CDS"/>
    <property type="molecule type" value="Genomic_DNA"/>
</dbReference>
<feature type="chain" id="PRO_5008787481" description="CUB domain-containing protein" evidence="5">
    <location>
        <begin position="22"/>
        <end position="435"/>
    </location>
</feature>
<evidence type="ECO:0000256" key="1">
    <source>
        <dbReference type="ARBA" id="ARBA00023157"/>
    </source>
</evidence>
<organism evidence="6">
    <name type="scientific">Capitella teleta</name>
    <name type="common">Polychaete worm</name>
    <dbReference type="NCBI Taxonomy" id="283909"/>
    <lineage>
        <taxon>Eukaryota</taxon>
        <taxon>Metazoa</taxon>
        <taxon>Spiralia</taxon>
        <taxon>Lophotrochozoa</taxon>
        <taxon>Annelida</taxon>
        <taxon>Polychaeta</taxon>
        <taxon>Sedentaria</taxon>
        <taxon>Scolecida</taxon>
        <taxon>Capitellidae</taxon>
        <taxon>Capitella</taxon>
    </lineage>
</organism>
<dbReference type="InterPro" id="IPR036055">
    <property type="entry name" value="LDL_receptor-like_sf"/>
</dbReference>
<feature type="region of interest" description="Disordered" evidence="3">
    <location>
        <begin position="345"/>
        <end position="365"/>
    </location>
</feature>
<keyword evidence="1 2" id="KW-1015">Disulfide bond</keyword>
<evidence type="ECO:0000256" key="5">
    <source>
        <dbReference type="SAM" id="SignalP"/>
    </source>
</evidence>
<dbReference type="EMBL" id="KB309013">
    <property type="protein sequence ID" value="ELT95780.1"/>
    <property type="molecule type" value="Genomic_DNA"/>
</dbReference>
<sequence>MMRSKIFPIGLLVLMLHSFHATNCQSIHLTLPHKVEVTFVSGSQYTNSLGTVAAPGEFKETSTYERDRTTFTYIYENIESEGAVQVEIVGYDPHPDSWITVREGKYGGYMGQFKGRYTREKIAPRFLYSKGCCLRIEFQTGCCGPAEKGYRGIEMEYRFYKAPLRGRRTNCDGESDFTQLCNGECMRDIFECPCSVYGQYKCQNGVCIEAKRRCDTVDDCGDNSDERNCTEFNLSERELTARDALYALSHILITICSFLAITLILLILFCCVEWKAKTLCMRILQKTLLTRRTPLPTSDSSSTRSPKSLSGSEVTIYDLVKSSDDPEPSDEVVIYRVTSSRPRRNALRESSSRRESSLSAAPSETDDVFSEASYYTNNLSTPSSSSYHGSDSTNQASYYIDHEFEPENWRESLLNAESGDDASFNRLNTVNWETD</sequence>
<accession>R7TXU3</accession>
<evidence type="ECO:0000256" key="2">
    <source>
        <dbReference type="PROSITE-ProRule" id="PRU00124"/>
    </source>
</evidence>
<dbReference type="InterPro" id="IPR023415">
    <property type="entry name" value="LDLR_class-A_CS"/>
</dbReference>
<feature type="disulfide bond" evidence="2">
    <location>
        <begin position="202"/>
        <end position="220"/>
    </location>
</feature>
<dbReference type="PROSITE" id="PS50068">
    <property type="entry name" value="LDLRA_2"/>
    <property type="match status" value="1"/>
</dbReference>
<dbReference type="EnsemblMetazoa" id="CapteT221039">
    <property type="protein sequence ID" value="CapteP221039"/>
    <property type="gene ID" value="CapteG221039"/>
</dbReference>
<protein>
    <recommendedName>
        <fullName evidence="9">CUB domain-containing protein</fullName>
    </recommendedName>
</protein>
<feature type="signal peptide" evidence="5">
    <location>
        <begin position="1"/>
        <end position="21"/>
    </location>
</feature>
<dbReference type="CDD" id="cd00112">
    <property type="entry name" value="LDLa"/>
    <property type="match status" value="1"/>
</dbReference>
<keyword evidence="4" id="KW-1133">Transmembrane helix</keyword>
<dbReference type="PANTHER" id="PTHR24652">
    <property type="entry name" value="LOW-DENSITY LIPOPROTEIN RECEPTOR CLASS A DOMAIN-CONTAINING PROTEIN 2"/>
    <property type="match status" value="1"/>
</dbReference>
<dbReference type="SUPFAM" id="SSF57424">
    <property type="entry name" value="LDL receptor-like module"/>
    <property type="match status" value="1"/>
</dbReference>
<keyword evidence="8" id="KW-1185">Reference proteome</keyword>
<keyword evidence="5" id="KW-0732">Signal</keyword>
<feature type="compositionally biased region" description="Basic and acidic residues" evidence="3">
    <location>
        <begin position="346"/>
        <end position="356"/>
    </location>
</feature>
<dbReference type="Pfam" id="PF00057">
    <property type="entry name" value="Ldl_recept_a"/>
    <property type="match status" value="1"/>
</dbReference>
<proteinExistence type="predicted"/>
<dbReference type="PANTHER" id="PTHR24652:SF67">
    <property type="entry name" value="LOW-DENSITY LIPOPROTEIN RECEPTOR CLASS A DOMAIN-CONTAINING PROTEIN 2"/>
    <property type="match status" value="1"/>
</dbReference>
<gene>
    <name evidence="6" type="ORF">CAPTEDRAFT_221039</name>
</gene>
<dbReference type="Gene3D" id="4.10.400.10">
    <property type="entry name" value="Low-density Lipoprotein Receptor"/>
    <property type="match status" value="1"/>
</dbReference>
<dbReference type="Proteomes" id="UP000014760">
    <property type="component" value="Unassembled WGS sequence"/>
</dbReference>
<dbReference type="InterPro" id="IPR002172">
    <property type="entry name" value="LDrepeatLR_classA_rpt"/>
</dbReference>
<reference evidence="8" key="1">
    <citation type="submission" date="2012-12" db="EMBL/GenBank/DDBJ databases">
        <authorList>
            <person name="Hellsten U."/>
            <person name="Grimwood J."/>
            <person name="Chapman J.A."/>
            <person name="Shapiro H."/>
            <person name="Aerts A."/>
            <person name="Otillar R.P."/>
            <person name="Terry A.Y."/>
            <person name="Boore J.L."/>
            <person name="Simakov O."/>
            <person name="Marletaz F."/>
            <person name="Cho S.-J."/>
            <person name="Edsinger-Gonzales E."/>
            <person name="Havlak P."/>
            <person name="Kuo D.-H."/>
            <person name="Larsson T."/>
            <person name="Lv J."/>
            <person name="Arendt D."/>
            <person name="Savage R."/>
            <person name="Osoegawa K."/>
            <person name="de Jong P."/>
            <person name="Lindberg D.R."/>
            <person name="Seaver E.C."/>
            <person name="Weisblat D.A."/>
            <person name="Putnam N.H."/>
            <person name="Grigoriev I.V."/>
            <person name="Rokhsar D.S."/>
        </authorList>
    </citation>
    <scope>NUCLEOTIDE SEQUENCE</scope>
    <source>
        <strain evidence="8">I ESC-2004</strain>
    </source>
</reference>
<dbReference type="InterPro" id="IPR042333">
    <property type="entry name" value="LRAD2/Mig-13-like"/>
</dbReference>
<comment type="caution">
    <text evidence="2">Lacks conserved residue(s) required for the propagation of feature annotation.</text>
</comment>
<evidence type="ECO:0000313" key="6">
    <source>
        <dbReference type="EMBL" id="ELT95780.1"/>
    </source>
</evidence>
<name>R7TXU3_CAPTE</name>
<evidence type="ECO:0000256" key="3">
    <source>
        <dbReference type="SAM" id="MobiDB-lite"/>
    </source>
</evidence>
<reference evidence="7" key="3">
    <citation type="submission" date="2015-06" db="UniProtKB">
        <authorList>
            <consortium name="EnsemblMetazoa"/>
        </authorList>
    </citation>
    <scope>IDENTIFICATION</scope>
</reference>
<dbReference type="STRING" id="283909.R7TXU3"/>
<dbReference type="SMART" id="SM00192">
    <property type="entry name" value="LDLa"/>
    <property type="match status" value="1"/>
</dbReference>
<evidence type="ECO:0000256" key="4">
    <source>
        <dbReference type="SAM" id="Phobius"/>
    </source>
</evidence>
<evidence type="ECO:0008006" key="9">
    <source>
        <dbReference type="Google" id="ProtNLM"/>
    </source>
</evidence>
<dbReference type="HOGENOM" id="CLU_630453_0_0_1"/>
<keyword evidence="4" id="KW-0812">Transmembrane</keyword>
<evidence type="ECO:0000313" key="8">
    <source>
        <dbReference type="Proteomes" id="UP000014760"/>
    </source>
</evidence>
<feature type="disulfide bond" evidence="2">
    <location>
        <begin position="214"/>
        <end position="229"/>
    </location>
</feature>
<dbReference type="OrthoDB" id="6095194at2759"/>
<evidence type="ECO:0000313" key="7">
    <source>
        <dbReference type="EnsemblMetazoa" id="CapteP221039"/>
    </source>
</evidence>
<reference evidence="6 8" key="2">
    <citation type="journal article" date="2013" name="Nature">
        <title>Insights into bilaterian evolution from three spiralian genomes.</title>
        <authorList>
            <person name="Simakov O."/>
            <person name="Marletaz F."/>
            <person name="Cho S.J."/>
            <person name="Edsinger-Gonzales E."/>
            <person name="Havlak P."/>
            <person name="Hellsten U."/>
            <person name="Kuo D.H."/>
            <person name="Larsson T."/>
            <person name="Lv J."/>
            <person name="Arendt D."/>
            <person name="Savage R."/>
            <person name="Osoegawa K."/>
            <person name="de Jong P."/>
            <person name="Grimwood J."/>
            <person name="Chapman J.A."/>
            <person name="Shapiro H."/>
            <person name="Aerts A."/>
            <person name="Otillar R.P."/>
            <person name="Terry A.Y."/>
            <person name="Boore J.L."/>
            <person name="Grigoriev I.V."/>
            <person name="Lindberg D.R."/>
            <person name="Seaver E.C."/>
            <person name="Weisblat D.A."/>
            <person name="Putnam N.H."/>
            <person name="Rokhsar D.S."/>
        </authorList>
    </citation>
    <scope>NUCLEOTIDE SEQUENCE</scope>
    <source>
        <strain evidence="6 8">I ESC-2004</strain>
    </source>
</reference>
<keyword evidence="4" id="KW-0472">Membrane</keyword>
<feature type="transmembrane region" description="Helical" evidence="4">
    <location>
        <begin position="244"/>
        <end position="272"/>
    </location>
</feature>